<evidence type="ECO:0008006" key="2">
    <source>
        <dbReference type="Google" id="ProtNLM"/>
    </source>
</evidence>
<reference evidence="1" key="1">
    <citation type="journal article" date="2015" name="Nature">
        <title>Complex archaea that bridge the gap between prokaryotes and eukaryotes.</title>
        <authorList>
            <person name="Spang A."/>
            <person name="Saw J.H."/>
            <person name="Jorgensen S.L."/>
            <person name="Zaremba-Niedzwiedzka K."/>
            <person name="Martijn J."/>
            <person name="Lind A.E."/>
            <person name="van Eijk R."/>
            <person name="Schleper C."/>
            <person name="Guy L."/>
            <person name="Ettema T.J."/>
        </authorList>
    </citation>
    <scope>NUCLEOTIDE SEQUENCE</scope>
</reference>
<dbReference type="AlphaFoldDB" id="A0A0F9H840"/>
<sequence>MIRHRNIFVAALAAVLVVASPAMAQSAAGPASAPATQPLGPKVPASALLARIPAGCMGFVIVNNINDLGTKVDAFIKSISPEGQPMLPMSVVQLLQAQAELGQGLNLNAPVAAVMLDPKQYGLDLETMIGDGPVGEDGAEPPKVPVLLILPTNDVSKLMAAHNPVKDGLYIKTNGSVYWQQRGNFAVGSPNKKALANSAVVTKSILKQLSPADRAMVARNDVAAWVDFKIVGPLALAGMDKFSAMMAKQDPIGGGQFKQVMDMYKEPLKQIQDLGLGLRFAKTGILVESRLSFLPDSLIGKALAMAKPVKGSPLNRLPNMPYAIAMGFRGLETMPMDLNMQMLDKLFAADMFKGLSAEDKVKWKAMAEKMQGQATGVQLAIGGTAGNEGVLGLAYVIECKSAAALRGMLPEYLKLVSKLYKAMGDENLAKVEFKYAKGVETVGGTQVDVLSIGGIAVLDDMGEDDRAKLKAVLG</sequence>
<protein>
    <recommendedName>
        <fullName evidence="2">DUF3352 domain-containing protein</fullName>
    </recommendedName>
</protein>
<feature type="non-terminal residue" evidence="1">
    <location>
        <position position="474"/>
    </location>
</feature>
<evidence type="ECO:0000313" key="1">
    <source>
        <dbReference type="EMBL" id="KKM07240.1"/>
    </source>
</evidence>
<proteinExistence type="predicted"/>
<accession>A0A0F9H840</accession>
<dbReference type="EMBL" id="LAZR01015817">
    <property type="protein sequence ID" value="KKM07240.1"/>
    <property type="molecule type" value="Genomic_DNA"/>
</dbReference>
<name>A0A0F9H840_9ZZZZ</name>
<comment type="caution">
    <text evidence="1">The sequence shown here is derived from an EMBL/GenBank/DDBJ whole genome shotgun (WGS) entry which is preliminary data.</text>
</comment>
<organism evidence="1">
    <name type="scientific">marine sediment metagenome</name>
    <dbReference type="NCBI Taxonomy" id="412755"/>
    <lineage>
        <taxon>unclassified sequences</taxon>
        <taxon>metagenomes</taxon>
        <taxon>ecological metagenomes</taxon>
    </lineage>
</organism>
<gene>
    <name evidence="1" type="ORF">LCGC14_1735940</name>
</gene>